<accession>A0ABN1F734</accession>
<organism evidence="1 2">
    <name type="scientific">Rhizomicrobium electricum</name>
    <dbReference type="NCBI Taxonomy" id="480070"/>
    <lineage>
        <taxon>Bacteria</taxon>
        <taxon>Pseudomonadati</taxon>
        <taxon>Pseudomonadota</taxon>
        <taxon>Alphaproteobacteria</taxon>
        <taxon>Micropepsales</taxon>
        <taxon>Micropepsaceae</taxon>
        <taxon>Rhizomicrobium</taxon>
    </lineage>
</organism>
<comment type="caution">
    <text evidence="1">The sequence shown here is derived from an EMBL/GenBank/DDBJ whole genome shotgun (WGS) entry which is preliminary data.</text>
</comment>
<dbReference type="EMBL" id="BAAADD010000010">
    <property type="protein sequence ID" value="GAA0584021.1"/>
    <property type="molecule type" value="Genomic_DNA"/>
</dbReference>
<dbReference type="RefSeq" id="WP_166937072.1">
    <property type="nucleotide sequence ID" value="NZ_BAAADD010000010.1"/>
</dbReference>
<proteinExistence type="predicted"/>
<protein>
    <submittedName>
        <fullName evidence="1">Uncharacterized protein</fullName>
    </submittedName>
</protein>
<evidence type="ECO:0000313" key="2">
    <source>
        <dbReference type="Proteomes" id="UP001499951"/>
    </source>
</evidence>
<name>A0ABN1F734_9PROT</name>
<sequence length="173" mass="18577">MPDETASFVLTEFLDRFLIANGVEAVRVKPIVALQRLYACKDPVLYGAKLAGQAVAAAGLTLRFDAVGTVTTPERRVLALTSRDPALAAVQENLRTALVQNGLKAEEAAPFLPLAYGLARMPPEAIKPVKIRVTGLALLRGEQTGAFSVLRRWPLNSVSRRREGAATNRGLSA</sequence>
<dbReference type="Gene3D" id="3.90.1140.10">
    <property type="entry name" value="Cyclic phosphodiesterase"/>
    <property type="match status" value="1"/>
</dbReference>
<keyword evidence="2" id="KW-1185">Reference proteome</keyword>
<evidence type="ECO:0000313" key="1">
    <source>
        <dbReference type="EMBL" id="GAA0584021.1"/>
    </source>
</evidence>
<gene>
    <name evidence="1" type="ORF">GCM10008942_36190</name>
</gene>
<reference evidence="1 2" key="1">
    <citation type="journal article" date="2019" name="Int. J. Syst. Evol. Microbiol.">
        <title>The Global Catalogue of Microorganisms (GCM) 10K type strain sequencing project: providing services to taxonomists for standard genome sequencing and annotation.</title>
        <authorList>
            <consortium name="The Broad Institute Genomics Platform"/>
            <consortium name="The Broad Institute Genome Sequencing Center for Infectious Disease"/>
            <person name="Wu L."/>
            <person name="Ma J."/>
        </authorList>
    </citation>
    <scope>NUCLEOTIDE SEQUENCE [LARGE SCALE GENOMIC DNA]</scope>
    <source>
        <strain evidence="1 2">JCM 15089</strain>
    </source>
</reference>
<dbReference type="Proteomes" id="UP001499951">
    <property type="component" value="Unassembled WGS sequence"/>
</dbReference>